<evidence type="ECO:0000313" key="2">
    <source>
        <dbReference type="EMBL" id="ONK80002.1"/>
    </source>
</evidence>
<protein>
    <recommendedName>
        <fullName evidence="4">MPN domain-containing protein</fullName>
    </recommendedName>
</protein>
<gene>
    <name evidence="2" type="ORF">A4U43_C01F12730</name>
</gene>
<sequence>MGIATRTAVPTEPAALHSGSPSKSPRPPTSQIIKPPRIERDISYGSHHHHQQQQQPCNGLLVGRLSAGDDSTVQISDAVPLSHSLLGLLPSLELALHLVEEHFGAEGLSVVGYYHANERANDLELKSVAKNIGDHVFRCFPRAAVLLLDVEKMKELPKGKGRDPVVQLYSRDSSKGWRQSGSDGTSQLTLKEPSANAVLLDYIASEKWQEVVDFDDHLDDISKDWLNPDLFK</sequence>
<dbReference type="Gramene" id="ONK80002">
    <property type="protein sequence ID" value="ONK80002"/>
    <property type="gene ID" value="A4U43_C01F12730"/>
</dbReference>
<keyword evidence="3" id="KW-1185">Reference proteome</keyword>
<dbReference type="GO" id="GO:0072546">
    <property type="term" value="C:EMC complex"/>
    <property type="evidence" value="ECO:0007669"/>
    <property type="project" value="InterPro"/>
</dbReference>
<accession>A0A5P1FPF9</accession>
<dbReference type="PANTHER" id="PTHR12941:SF10">
    <property type="entry name" value="ER MEMBRANE PROTEIN COMPLEX SUBUNIT 8_9 HOMOLOG"/>
    <property type="match status" value="1"/>
</dbReference>
<proteinExistence type="predicted"/>
<dbReference type="Pfam" id="PF03665">
    <property type="entry name" value="UPF0172"/>
    <property type="match status" value="1"/>
</dbReference>
<dbReference type="EMBL" id="CM007381">
    <property type="protein sequence ID" value="ONK80002.1"/>
    <property type="molecule type" value="Genomic_DNA"/>
</dbReference>
<dbReference type="Proteomes" id="UP000243459">
    <property type="component" value="Chromosome 1"/>
</dbReference>
<name>A0A5P1FPF9_ASPOF</name>
<dbReference type="CDD" id="cd08060">
    <property type="entry name" value="MPN_UPF0172"/>
    <property type="match status" value="1"/>
</dbReference>
<evidence type="ECO:0000313" key="3">
    <source>
        <dbReference type="Proteomes" id="UP000243459"/>
    </source>
</evidence>
<evidence type="ECO:0000256" key="1">
    <source>
        <dbReference type="SAM" id="MobiDB-lite"/>
    </source>
</evidence>
<dbReference type="InterPro" id="IPR005366">
    <property type="entry name" value="EMC8/9"/>
</dbReference>
<dbReference type="PANTHER" id="PTHR12941">
    <property type="entry name" value="ER MEMBRANE PROTEIN COMPLEX"/>
    <property type="match status" value="1"/>
</dbReference>
<reference evidence="3" key="1">
    <citation type="journal article" date="2017" name="Nat. Commun.">
        <title>The asparagus genome sheds light on the origin and evolution of a young Y chromosome.</title>
        <authorList>
            <person name="Harkess A."/>
            <person name="Zhou J."/>
            <person name="Xu C."/>
            <person name="Bowers J.E."/>
            <person name="Van der Hulst R."/>
            <person name="Ayyampalayam S."/>
            <person name="Mercati F."/>
            <person name="Riccardi P."/>
            <person name="McKain M.R."/>
            <person name="Kakrana A."/>
            <person name="Tang H."/>
            <person name="Ray J."/>
            <person name="Groenendijk J."/>
            <person name="Arikit S."/>
            <person name="Mathioni S.M."/>
            <person name="Nakano M."/>
            <person name="Shan H."/>
            <person name="Telgmann-Rauber A."/>
            <person name="Kanno A."/>
            <person name="Yue Z."/>
            <person name="Chen H."/>
            <person name="Li W."/>
            <person name="Chen Y."/>
            <person name="Xu X."/>
            <person name="Zhang Y."/>
            <person name="Luo S."/>
            <person name="Chen H."/>
            <person name="Gao J."/>
            <person name="Mao Z."/>
            <person name="Pires J.C."/>
            <person name="Luo M."/>
            <person name="Kudrna D."/>
            <person name="Wing R.A."/>
            <person name="Meyers B.C."/>
            <person name="Yi K."/>
            <person name="Kong H."/>
            <person name="Lavrijsen P."/>
            <person name="Sunseri F."/>
            <person name="Falavigna A."/>
            <person name="Ye Y."/>
            <person name="Leebens-Mack J.H."/>
            <person name="Chen G."/>
        </authorList>
    </citation>
    <scope>NUCLEOTIDE SEQUENCE [LARGE SCALE GENOMIC DNA]</scope>
    <source>
        <strain evidence="3">cv. DH0086</strain>
    </source>
</reference>
<organism evidence="2 3">
    <name type="scientific">Asparagus officinalis</name>
    <name type="common">Garden asparagus</name>
    <dbReference type="NCBI Taxonomy" id="4686"/>
    <lineage>
        <taxon>Eukaryota</taxon>
        <taxon>Viridiplantae</taxon>
        <taxon>Streptophyta</taxon>
        <taxon>Embryophyta</taxon>
        <taxon>Tracheophyta</taxon>
        <taxon>Spermatophyta</taxon>
        <taxon>Magnoliopsida</taxon>
        <taxon>Liliopsida</taxon>
        <taxon>Asparagales</taxon>
        <taxon>Asparagaceae</taxon>
        <taxon>Asparagoideae</taxon>
        <taxon>Asparagus</taxon>
    </lineage>
</organism>
<evidence type="ECO:0008006" key="4">
    <source>
        <dbReference type="Google" id="ProtNLM"/>
    </source>
</evidence>
<feature type="region of interest" description="Disordered" evidence="1">
    <location>
        <begin position="1"/>
        <end position="35"/>
    </location>
</feature>
<dbReference type="AlphaFoldDB" id="A0A5P1FPF9"/>
<dbReference type="OMA" id="CLSDCVP"/>